<dbReference type="AlphaFoldDB" id="A0A165ABU4"/>
<dbReference type="EMBL" id="KV407463">
    <property type="protein sequence ID" value="KZF20227.1"/>
    <property type="molecule type" value="Genomic_DNA"/>
</dbReference>
<name>A0A165ABU4_XYLHT</name>
<dbReference type="InParanoid" id="A0A165ABU4"/>
<evidence type="ECO:0000313" key="1">
    <source>
        <dbReference type="EMBL" id="KZF20227.1"/>
    </source>
</evidence>
<dbReference type="Proteomes" id="UP000076632">
    <property type="component" value="Unassembled WGS sequence"/>
</dbReference>
<dbReference type="Pfam" id="PF20174">
    <property type="entry name" value="DUF6540"/>
    <property type="match status" value="1"/>
</dbReference>
<dbReference type="GeneID" id="28898330"/>
<reference evidence="1 2" key="1">
    <citation type="journal article" date="2016" name="Fungal Biol.">
        <title>The genome of Xylona heveae provides a window into fungal endophytism.</title>
        <authorList>
            <person name="Gazis R."/>
            <person name="Kuo A."/>
            <person name="Riley R."/>
            <person name="LaButti K."/>
            <person name="Lipzen A."/>
            <person name="Lin J."/>
            <person name="Amirebrahimi M."/>
            <person name="Hesse C.N."/>
            <person name="Spatafora J.W."/>
            <person name="Henrissat B."/>
            <person name="Hainaut M."/>
            <person name="Grigoriev I.V."/>
            <person name="Hibbett D.S."/>
        </authorList>
    </citation>
    <scope>NUCLEOTIDE SEQUENCE [LARGE SCALE GENOMIC DNA]</scope>
    <source>
        <strain evidence="1 2">TC161</strain>
    </source>
</reference>
<protein>
    <submittedName>
        <fullName evidence="1">Uncharacterized protein</fullName>
    </submittedName>
</protein>
<accession>A0A165ABU4</accession>
<gene>
    <name evidence="1" type="ORF">L228DRAFT_249908</name>
</gene>
<dbReference type="InterPro" id="IPR046670">
    <property type="entry name" value="DUF6540"/>
</dbReference>
<keyword evidence="2" id="KW-1185">Reference proteome</keyword>
<organism evidence="1 2">
    <name type="scientific">Xylona heveae (strain CBS 132557 / TC161)</name>
    <dbReference type="NCBI Taxonomy" id="1328760"/>
    <lineage>
        <taxon>Eukaryota</taxon>
        <taxon>Fungi</taxon>
        <taxon>Dikarya</taxon>
        <taxon>Ascomycota</taxon>
        <taxon>Pezizomycotina</taxon>
        <taxon>Xylonomycetes</taxon>
        <taxon>Xylonales</taxon>
        <taxon>Xylonaceae</taxon>
        <taxon>Xylona</taxon>
    </lineage>
</organism>
<sequence length="126" mass="14357">MSYNVYRIASTGLPRDHHAIFVETEKDGTGELLEVAGNIQEGMSFSMMPTKKPEDSITYKAKVLIGKVSEFDYPRMRDVCEMIPPPKKQFQGSRRLFPNEPLRRCQEWTAEAIQALLDAHVIVKVT</sequence>
<evidence type="ECO:0000313" key="2">
    <source>
        <dbReference type="Proteomes" id="UP000076632"/>
    </source>
</evidence>
<dbReference type="OMA" id="FVETHEN"/>
<proteinExistence type="predicted"/>
<dbReference type="RefSeq" id="XP_018185782.1">
    <property type="nucleotide sequence ID" value="XM_018333193.1"/>
</dbReference>
<dbReference type="STRING" id="1328760.A0A165ABU4"/>
<dbReference type="OrthoDB" id="4135672at2759"/>